<reference evidence="1 2" key="1">
    <citation type="submission" date="2020-04" db="EMBL/GenBank/DDBJ databases">
        <title>MicrobeNet Type strains.</title>
        <authorList>
            <person name="Nicholson A.C."/>
        </authorList>
    </citation>
    <scope>NUCLEOTIDE SEQUENCE [LARGE SCALE GENOMIC DNA]</scope>
    <source>
        <strain evidence="1 2">ATCC BAA-277</strain>
    </source>
</reference>
<protein>
    <submittedName>
        <fullName evidence="1">DUF4419 domain-containing protein</fullName>
    </submittedName>
</protein>
<dbReference type="RefSeq" id="WP_067637074.1">
    <property type="nucleotide sequence ID" value="NZ_JAAXPI010000074.1"/>
</dbReference>
<dbReference type="PANTHER" id="PTHR31252:SF11">
    <property type="entry name" value="DUF4419 DOMAIN-CONTAINING PROTEIN"/>
    <property type="match status" value="1"/>
</dbReference>
<dbReference type="PANTHER" id="PTHR31252">
    <property type="entry name" value="DUF4419 DOMAIN-CONTAINING PROTEIN"/>
    <property type="match status" value="1"/>
</dbReference>
<evidence type="ECO:0000313" key="1">
    <source>
        <dbReference type="EMBL" id="NKZ08196.1"/>
    </source>
</evidence>
<dbReference type="EMBL" id="JAAXPI010000074">
    <property type="protein sequence ID" value="NKZ08196.1"/>
    <property type="molecule type" value="Genomic_DNA"/>
</dbReference>
<evidence type="ECO:0000313" key="2">
    <source>
        <dbReference type="Proteomes" id="UP000579250"/>
    </source>
</evidence>
<dbReference type="InterPro" id="IPR025533">
    <property type="entry name" value="DUF4419"/>
</dbReference>
<accession>A0A846ZDZ7</accession>
<dbReference type="Proteomes" id="UP000579250">
    <property type="component" value="Unassembled WGS sequence"/>
</dbReference>
<proteinExistence type="predicted"/>
<dbReference type="Pfam" id="PF14388">
    <property type="entry name" value="DUF4419"/>
    <property type="match status" value="1"/>
</dbReference>
<organism evidence="1 2">
    <name type="scientific">Actinomadura latina</name>
    <dbReference type="NCBI Taxonomy" id="163603"/>
    <lineage>
        <taxon>Bacteria</taxon>
        <taxon>Bacillati</taxon>
        <taxon>Actinomycetota</taxon>
        <taxon>Actinomycetes</taxon>
        <taxon>Streptosporangiales</taxon>
        <taxon>Thermomonosporaceae</taxon>
        <taxon>Actinomadura</taxon>
    </lineage>
</organism>
<sequence>MAAVALGLGSGVVTFRVDEVAPAEDLLPARGVGELFSDALVFGGDPGLPVLENDGVQPLLSAVGRAFAGHRPLVLSPDAVWLTIMQGLAQHVRLNVEELRPRLVGHAGKKRLSVVVDGAMPTDAESWQGVVEQFGKLLLAEIDSDVAFECDFSTSTRVEQMAGRVVLLDVYSPYFALWVTCVCGIPSITLTGTVEDWQKIRERVDAIAAFGLETWCRSLRPIADQFVRAAAGEVDVAFWQRIYNPVDAYGSEVITGWAARFYPYLSDGSEARQPNPLLELPIDEPRGVPATDGLYRGPGVRSDAVPATLSRVIVNVNDQVSGKNRAVALHAGLVGVSQDDDGALRPVAGWSLAPAAAEIEDVVDRIVREHDTGPAEDQRGFYVPAELVALYRRIGWATLFGGAWRLLPPDGHRRVWREEDRCSIETIIDLADGRSVAAALDVAAETAHWIVCRVEEAAAPPGFRLVDDPADVPVYGTSLAMLLDAALDSGGDISHLEIGRLDRLDDTIRRPGSR</sequence>
<name>A0A846ZDZ7_9ACTN</name>
<keyword evidence="2" id="KW-1185">Reference proteome</keyword>
<dbReference type="AlphaFoldDB" id="A0A846ZDZ7"/>
<gene>
    <name evidence="1" type="ORF">HGB48_31355</name>
</gene>
<comment type="caution">
    <text evidence="1">The sequence shown here is derived from an EMBL/GenBank/DDBJ whole genome shotgun (WGS) entry which is preliminary data.</text>
</comment>